<organism evidence="2 3">
    <name type="scientific">Platysternon megacephalum</name>
    <name type="common">big-headed turtle</name>
    <dbReference type="NCBI Taxonomy" id="55544"/>
    <lineage>
        <taxon>Eukaryota</taxon>
        <taxon>Metazoa</taxon>
        <taxon>Chordata</taxon>
        <taxon>Craniata</taxon>
        <taxon>Vertebrata</taxon>
        <taxon>Euteleostomi</taxon>
        <taxon>Archelosauria</taxon>
        <taxon>Testudinata</taxon>
        <taxon>Testudines</taxon>
        <taxon>Cryptodira</taxon>
        <taxon>Durocryptodira</taxon>
        <taxon>Testudinoidea</taxon>
        <taxon>Platysternidae</taxon>
        <taxon>Platysternon</taxon>
    </lineage>
</organism>
<dbReference type="EMBL" id="QXTE01000002">
    <property type="protein sequence ID" value="TFK15953.1"/>
    <property type="molecule type" value="Genomic_DNA"/>
</dbReference>
<name>A0A4D9F6I2_9SAUR</name>
<comment type="caution">
    <text evidence="2">The sequence shown here is derived from an EMBL/GenBank/DDBJ whole genome shotgun (WGS) entry which is preliminary data.</text>
</comment>
<dbReference type="AlphaFoldDB" id="A0A4D9F6I2"/>
<reference evidence="2 3" key="2">
    <citation type="submission" date="2019-04" db="EMBL/GenBank/DDBJ databases">
        <title>The genome sequence of big-headed turtle.</title>
        <authorList>
            <person name="Gong S."/>
        </authorList>
    </citation>
    <scope>NUCLEOTIDE SEQUENCE [LARGE SCALE GENOMIC DNA]</scope>
    <source>
        <strain evidence="2">DO16091913</strain>
        <tissue evidence="2">Muscle</tissue>
    </source>
</reference>
<evidence type="ECO:0000313" key="2">
    <source>
        <dbReference type="EMBL" id="TFK15953.1"/>
    </source>
</evidence>
<sequence>MGEKMKLSPTFSPLRIKNWKLYNKGRMEENSIHPFVTPLLFFTIPILSKSSCCPLSVSSTVLNSHQLIASLPGISHESPAHPTFPNSLQPKPHLNRSTFPFKPQTPDPRLPFIYPGRPSTPTHTPS</sequence>
<accession>A0A4D9F6I2</accession>
<reference evidence="2 3" key="1">
    <citation type="submission" date="2019-04" db="EMBL/GenBank/DDBJ databases">
        <title>Draft genome of the big-headed turtle Platysternon megacephalum.</title>
        <authorList>
            <person name="Gong S."/>
        </authorList>
    </citation>
    <scope>NUCLEOTIDE SEQUENCE [LARGE SCALE GENOMIC DNA]</scope>
    <source>
        <strain evidence="2">DO16091913</strain>
        <tissue evidence="2">Muscle</tissue>
    </source>
</reference>
<evidence type="ECO:0000256" key="1">
    <source>
        <dbReference type="SAM" id="MobiDB-lite"/>
    </source>
</evidence>
<gene>
    <name evidence="2" type="ORF">DR999_PMT00359</name>
</gene>
<protein>
    <submittedName>
        <fullName evidence="2">Adenylosuccinate synthetase isozyme 1</fullName>
    </submittedName>
</protein>
<dbReference type="Proteomes" id="UP000297703">
    <property type="component" value="Unassembled WGS sequence"/>
</dbReference>
<feature type="region of interest" description="Disordered" evidence="1">
    <location>
        <begin position="78"/>
        <end position="126"/>
    </location>
</feature>
<evidence type="ECO:0000313" key="3">
    <source>
        <dbReference type="Proteomes" id="UP000297703"/>
    </source>
</evidence>
<keyword evidence="3" id="KW-1185">Reference proteome</keyword>
<proteinExistence type="predicted"/>